<dbReference type="WBParaSite" id="SMUV_0000761601-mRNA-1">
    <property type="protein sequence ID" value="SMUV_0000761601-mRNA-1"/>
    <property type="gene ID" value="SMUV_0000761601"/>
</dbReference>
<dbReference type="CDD" id="cd11882">
    <property type="entry name" value="SH3_GRAF-like"/>
    <property type="match status" value="1"/>
</dbReference>
<sequence length="335" mass="37808">MQIGLDKRRTSDKPLFGDENEWEIKTISSAVKTFLRNLPEPLMTFDLHHQFINAAKMDSTMRVSHIHFYVHQLPKTHFDMLKMVIKHLRKVADHDNENKMTVGNLGVCFGPTLLRPKEETNAAILDIKFCNVVVEVLIANYDTIFNTEPRQIGGLPCPPKPGHVPEEKNETIVSIKSPSLSPLNKKLVLQTFIVYCDYYSKVYGSPGRFGHGIIYHKSGYSTRSNSALNSKQAWAHGSTKINYRVGKDINVPFVDYDNLTGASFVQSLNTFESRTNFSRRVKTLYECTAGHDSELSFQPGQIITNVYESKEEGWLVGTLNGKTGLIPANYVEPLP</sequence>
<dbReference type="InterPro" id="IPR036028">
    <property type="entry name" value="SH3-like_dom_sf"/>
</dbReference>
<dbReference type="InterPro" id="IPR000198">
    <property type="entry name" value="RhoGAP_dom"/>
</dbReference>
<keyword evidence="1 2" id="KW-0728">SH3 domain</keyword>
<evidence type="ECO:0000259" key="4">
    <source>
        <dbReference type="PROSITE" id="PS50238"/>
    </source>
</evidence>
<dbReference type="Pfam" id="PF14604">
    <property type="entry name" value="SH3_9"/>
    <property type="match status" value="1"/>
</dbReference>
<reference evidence="6" key="1">
    <citation type="submission" date="2016-04" db="UniProtKB">
        <authorList>
            <consortium name="WormBaseParasite"/>
        </authorList>
    </citation>
    <scope>IDENTIFICATION</scope>
</reference>
<dbReference type="PANTHER" id="PTHR12552:SF1">
    <property type="entry name" value="RHO GTPASE-ACTIVATING PROTEIN GRAF"/>
    <property type="match status" value="1"/>
</dbReference>
<dbReference type="PANTHER" id="PTHR12552">
    <property type="entry name" value="OLIGOPHRENIN 1"/>
    <property type="match status" value="1"/>
</dbReference>
<feature type="domain" description="SH3" evidence="3">
    <location>
        <begin position="276"/>
        <end position="335"/>
    </location>
</feature>
<evidence type="ECO:0000259" key="3">
    <source>
        <dbReference type="PROSITE" id="PS50002"/>
    </source>
</evidence>
<evidence type="ECO:0000256" key="2">
    <source>
        <dbReference type="PROSITE-ProRule" id="PRU00192"/>
    </source>
</evidence>
<dbReference type="AlphaFoldDB" id="A0A158R5N7"/>
<dbReference type="InterPro" id="IPR001452">
    <property type="entry name" value="SH3_domain"/>
</dbReference>
<dbReference type="Proteomes" id="UP000046393">
    <property type="component" value="Unplaced"/>
</dbReference>
<dbReference type="Pfam" id="PF00620">
    <property type="entry name" value="RhoGAP"/>
    <property type="match status" value="1"/>
</dbReference>
<dbReference type="InterPro" id="IPR008936">
    <property type="entry name" value="Rho_GTPase_activation_prot"/>
</dbReference>
<dbReference type="SMART" id="SM00326">
    <property type="entry name" value="SH3"/>
    <property type="match status" value="1"/>
</dbReference>
<dbReference type="GO" id="GO:0005096">
    <property type="term" value="F:GTPase activator activity"/>
    <property type="evidence" value="ECO:0007669"/>
    <property type="project" value="InterPro"/>
</dbReference>
<dbReference type="Gene3D" id="2.30.30.40">
    <property type="entry name" value="SH3 Domains"/>
    <property type="match status" value="1"/>
</dbReference>
<dbReference type="GO" id="GO:0007165">
    <property type="term" value="P:signal transduction"/>
    <property type="evidence" value="ECO:0007669"/>
    <property type="project" value="InterPro"/>
</dbReference>
<protein>
    <submittedName>
        <fullName evidence="6">SH3 domain-containing protein</fullName>
    </submittedName>
</protein>
<organism evidence="5 6">
    <name type="scientific">Syphacia muris</name>
    <dbReference type="NCBI Taxonomy" id="451379"/>
    <lineage>
        <taxon>Eukaryota</taxon>
        <taxon>Metazoa</taxon>
        <taxon>Ecdysozoa</taxon>
        <taxon>Nematoda</taxon>
        <taxon>Chromadorea</taxon>
        <taxon>Rhabditida</taxon>
        <taxon>Spirurina</taxon>
        <taxon>Oxyuridomorpha</taxon>
        <taxon>Oxyuroidea</taxon>
        <taxon>Oxyuridae</taxon>
        <taxon>Syphacia</taxon>
    </lineage>
</organism>
<evidence type="ECO:0000256" key="1">
    <source>
        <dbReference type="ARBA" id="ARBA00022443"/>
    </source>
</evidence>
<keyword evidence="5" id="KW-1185">Reference proteome</keyword>
<dbReference type="SUPFAM" id="SSF48350">
    <property type="entry name" value="GTPase activation domain, GAP"/>
    <property type="match status" value="1"/>
</dbReference>
<dbReference type="PROSITE" id="PS50238">
    <property type="entry name" value="RHOGAP"/>
    <property type="match status" value="1"/>
</dbReference>
<evidence type="ECO:0000313" key="6">
    <source>
        <dbReference type="WBParaSite" id="SMUV_0000761601-mRNA-1"/>
    </source>
</evidence>
<proteinExistence type="predicted"/>
<dbReference type="STRING" id="451379.A0A158R5N7"/>
<dbReference type="PROSITE" id="PS50002">
    <property type="entry name" value="SH3"/>
    <property type="match status" value="1"/>
</dbReference>
<dbReference type="Gene3D" id="1.10.555.10">
    <property type="entry name" value="Rho GTPase activation protein"/>
    <property type="match status" value="1"/>
</dbReference>
<accession>A0A158R5N7</accession>
<evidence type="ECO:0000313" key="5">
    <source>
        <dbReference type="Proteomes" id="UP000046393"/>
    </source>
</evidence>
<dbReference type="InterPro" id="IPR047234">
    <property type="entry name" value="GRAF_fam"/>
</dbReference>
<name>A0A158R5N7_9BILA</name>
<dbReference type="SUPFAM" id="SSF50044">
    <property type="entry name" value="SH3-domain"/>
    <property type="match status" value="1"/>
</dbReference>
<feature type="domain" description="Rho-GAP" evidence="4">
    <location>
        <begin position="1"/>
        <end position="145"/>
    </location>
</feature>
<dbReference type="FunFam" id="2.30.30.40:FF:000055">
    <property type="entry name" value="rho GTPase-activating protein 26 isoform X1"/>
    <property type="match status" value="1"/>
</dbReference>
<dbReference type="SMART" id="SM00324">
    <property type="entry name" value="RhoGAP"/>
    <property type="match status" value="1"/>
</dbReference>